<dbReference type="PROSITE" id="PS50835">
    <property type="entry name" value="IG_LIKE"/>
    <property type="match status" value="1"/>
</dbReference>
<feature type="signal peptide" evidence="4">
    <location>
        <begin position="1"/>
        <end position="27"/>
    </location>
</feature>
<organism evidence="6 7">
    <name type="scientific">Cyprinodon variegatus</name>
    <name type="common">Sheepshead minnow</name>
    <dbReference type="NCBI Taxonomy" id="28743"/>
    <lineage>
        <taxon>Eukaryota</taxon>
        <taxon>Metazoa</taxon>
        <taxon>Chordata</taxon>
        <taxon>Craniata</taxon>
        <taxon>Vertebrata</taxon>
        <taxon>Euteleostomi</taxon>
        <taxon>Actinopterygii</taxon>
        <taxon>Neopterygii</taxon>
        <taxon>Teleostei</taxon>
        <taxon>Neoteleostei</taxon>
        <taxon>Acanthomorphata</taxon>
        <taxon>Ovalentaria</taxon>
        <taxon>Atherinomorphae</taxon>
        <taxon>Cyprinodontiformes</taxon>
        <taxon>Cyprinodontidae</taxon>
        <taxon>Cyprinodon</taxon>
    </lineage>
</organism>
<dbReference type="SMART" id="SM00406">
    <property type="entry name" value="IGv"/>
    <property type="match status" value="1"/>
</dbReference>
<dbReference type="Gene3D" id="2.60.40.10">
    <property type="entry name" value="Immunoglobulins"/>
    <property type="match status" value="1"/>
</dbReference>
<dbReference type="GO" id="GO:0001817">
    <property type="term" value="P:regulation of cytokine production"/>
    <property type="evidence" value="ECO:0007669"/>
    <property type="project" value="TreeGrafter"/>
</dbReference>
<sequence>TANLQTVPLTPSLLLCISLTFLSCLCSSPTDVVSIPAEPGQNINLTCRATKNSLVTVLRLTRDDLKQQKEVFVYRNGKINEKSLNPQFKGRTSLQSLSTADGEVNVTLSNVTKEDNGTYGCLAVTKEGRLETIIHLHVDPPGESLWIRTFSSFLVLDGRNI</sequence>
<feature type="chain" id="PRO_5018681684" description="Ig-like domain-containing protein" evidence="4">
    <location>
        <begin position="28"/>
        <end position="161"/>
    </location>
</feature>
<evidence type="ECO:0000256" key="2">
    <source>
        <dbReference type="ARBA" id="ARBA00023136"/>
    </source>
</evidence>
<keyword evidence="4" id="KW-0732">Signal</keyword>
<accession>A0A3Q2CUT7</accession>
<evidence type="ECO:0000313" key="7">
    <source>
        <dbReference type="Proteomes" id="UP000265020"/>
    </source>
</evidence>
<keyword evidence="3" id="KW-0393">Immunoglobulin domain</keyword>
<keyword evidence="7" id="KW-1185">Reference proteome</keyword>
<dbReference type="InterPro" id="IPR013783">
    <property type="entry name" value="Ig-like_fold"/>
</dbReference>
<dbReference type="GO" id="GO:0050852">
    <property type="term" value="P:T cell receptor signaling pathway"/>
    <property type="evidence" value="ECO:0007669"/>
    <property type="project" value="TreeGrafter"/>
</dbReference>
<feature type="domain" description="Ig-like" evidence="5">
    <location>
        <begin position="29"/>
        <end position="131"/>
    </location>
</feature>
<keyword evidence="2" id="KW-0472">Membrane</keyword>
<dbReference type="InterPro" id="IPR050504">
    <property type="entry name" value="IgSF_BTN/MOG"/>
</dbReference>
<proteinExistence type="predicted"/>
<dbReference type="InterPro" id="IPR003599">
    <property type="entry name" value="Ig_sub"/>
</dbReference>
<evidence type="ECO:0000256" key="1">
    <source>
        <dbReference type="ARBA" id="ARBA00004370"/>
    </source>
</evidence>
<evidence type="ECO:0000259" key="5">
    <source>
        <dbReference type="PROSITE" id="PS50835"/>
    </source>
</evidence>
<dbReference type="PANTHER" id="PTHR24100">
    <property type="entry name" value="BUTYROPHILIN"/>
    <property type="match status" value="1"/>
</dbReference>
<dbReference type="PANTHER" id="PTHR24100:SF151">
    <property type="entry name" value="ICOS LIGAND"/>
    <property type="match status" value="1"/>
</dbReference>
<name>A0A3Q2CUT7_CYPVA</name>
<dbReference type="GO" id="GO:0005102">
    <property type="term" value="F:signaling receptor binding"/>
    <property type="evidence" value="ECO:0007669"/>
    <property type="project" value="TreeGrafter"/>
</dbReference>
<evidence type="ECO:0000256" key="3">
    <source>
        <dbReference type="ARBA" id="ARBA00023319"/>
    </source>
</evidence>
<dbReference type="InterPro" id="IPR036179">
    <property type="entry name" value="Ig-like_dom_sf"/>
</dbReference>
<protein>
    <recommendedName>
        <fullName evidence="5">Ig-like domain-containing protein</fullName>
    </recommendedName>
</protein>
<comment type="subcellular location">
    <subcellularLocation>
        <location evidence="1">Membrane</location>
    </subcellularLocation>
</comment>
<dbReference type="AlphaFoldDB" id="A0A3Q2CUT7"/>
<dbReference type="InterPro" id="IPR007110">
    <property type="entry name" value="Ig-like_dom"/>
</dbReference>
<dbReference type="Proteomes" id="UP000265020">
    <property type="component" value="Unassembled WGS sequence"/>
</dbReference>
<dbReference type="SUPFAM" id="SSF48726">
    <property type="entry name" value="Immunoglobulin"/>
    <property type="match status" value="1"/>
</dbReference>
<evidence type="ECO:0000313" key="6">
    <source>
        <dbReference type="Ensembl" id="ENSCVAP00000009459.1"/>
    </source>
</evidence>
<dbReference type="GeneTree" id="ENSGT00910000146532"/>
<reference evidence="6" key="2">
    <citation type="submission" date="2025-09" db="UniProtKB">
        <authorList>
            <consortium name="Ensembl"/>
        </authorList>
    </citation>
    <scope>IDENTIFICATION</scope>
</reference>
<reference evidence="6" key="1">
    <citation type="submission" date="2025-08" db="UniProtKB">
        <authorList>
            <consortium name="Ensembl"/>
        </authorList>
    </citation>
    <scope>IDENTIFICATION</scope>
</reference>
<dbReference type="Pfam" id="PF07686">
    <property type="entry name" value="V-set"/>
    <property type="match status" value="1"/>
</dbReference>
<dbReference type="InterPro" id="IPR013106">
    <property type="entry name" value="Ig_V-set"/>
</dbReference>
<dbReference type="GO" id="GO:0009897">
    <property type="term" value="C:external side of plasma membrane"/>
    <property type="evidence" value="ECO:0007669"/>
    <property type="project" value="TreeGrafter"/>
</dbReference>
<dbReference type="SMART" id="SM00409">
    <property type="entry name" value="IG"/>
    <property type="match status" value="1"/>
</dbReference>
<dbReference type="Ensembl" id="ENSCVAT00000029186.1">
    <property type="protein sequence ID" value="ENSCVAP00000009459.1"/>
    <property type="gene ID" value="ENSCVAG00000011428.1"/>
</dbReference>
<evidence type="ECO:0000256" key="4">
    <source>
        <dbReference type="SAM" id="SignalP"/>
    </source>
</evidence>